<dbReference type="GO" id="GO:0004674">
    <property type="term" value="F:protein serine/threonine kinase activity"/>
    <property type="evidence" value="ECO:0007669"/>
    <property type="project" value="UniProtKB-KW"/>
</dbReference>
<proteinExistence type="predicted"/>
<keyword evidence="5" id="KW-0597">Phosphoprotein</keyword>
<evidence type="ECO:0000256" key="18">
    <source>
        <dbReference type="PROSITE-ProRule" id="PRU10141"/>
    </source>
</evidence>
<dbReference type="Pfam" id="PF00069">
    <property type="entry name" value="Pkinase"/>
    <property type="match status" value="1"/>
</dbReference>
<dbReference type="FunFam" id="3.30.200.20:FF:000214">
    <property type="entry name" value="WAK1-OsWAK receptor-like cytoplasmic kinase (OsWAK-RLCK)"/>
    <property type="match status" value="1"/>
</dbReference>
<dbReference type="GO" id="GO:0005524">
    <property type="term" value="F:ATP binding"/>
    <property type="evidence" value="ECO:0007669"/>
    <property type="project" value="UniProtKB-UniRule"/>
</dbReference>
<feature type="domain" description="Protein kinase" evidence="22">
    <location>
        <begin position="618"/>
        <end position="893"/>
    </location>
</feature>
<dbReference type="InterPro" id="IPR011009">
    <property type="entry name" value="Kinase-like_dom_sf"/>
</dbReference>
<keyword evidence="4" id="KW-0723">Serine/threonine-protein kinase</keyword>
<keyword evidence="8 21" id="KW-0732">Signal</keyword>
<dbReference type="PANTHER" id="PTHR46008">
    <property type="entry name" value="LEAF RUST 10 DISEASE-RESISTANCE LOCUS RECEPTOR-LIKE PROTEIN KINASE-LIKE 1.4"/>
    <property type="match status" value="1"/>
</dbReference>
<feature type="transmembrane region" description="Helical" evidence="20">
    <location>
        <begin position="546"/>
        <end position="567"/>
    </location>
</feature>
<keyword evidence="11 18" id="KW-0067">ATP-binding</keyword>
<dbReference type="CDD" id="cd14066">
    <property type="entry name" value="STKc_IRAK"/>
    <property type="match status" value="1"/>
</dbReference>
<dbReference type="Proteomes" id="UP000187609">
    <property type="component" value="Unassembled WGS sequence"/>
</dbReference>
<dbReference type="STRING" id="49451.A0A1J6L2H9"/>
<feature type="transmembrane region" description="Helical" evidence="20">
    <location>
        <begin position="284"/>
        <end position="303"/>
    </location>
</feature>
<evidence type="ECO:0000256" key="8">
    <source>
        <dbReference type="ARBA" id="ARBA00022729"/>
    </source>
</evidence>
<keyword evidence="14" id="KW-0675">Receptor</keyword>
<dbReference type="SMR" id="A0A1J6L2H9"/>
<dbReference type="InterPro" id="IPR000719">
    <property type="entry name" value="Prot_kinase_dom"/>
</dbReference>
<evidence type="ECO:0000256" key="21">
    <source>
        <dbReference type="SAM" id="SignalP"/>
    </source>
</evidence>
<dbReference type="PROSITE" id="PS00107">
    <property type="entry name" value="PROTEIN_KINASE_ATP"/>
    <property type="match status" value="1"/>
</dbReference>
<dbReference type="OMA" id="ASECGKC"/>
<protein>
    <recommendedName>
        <fullName evidence="2">non-specific serine/threonine protein kinase</fullName>
        <ecNumber evidence="2">2.7.11.1</ecNumber>
    </recommendedName>
</protein>
<dbReference type="SMART" id="SM00220">
    <property type="entry name" value="S_TKc"/>
    <property type="match status" value="1"/>
</dbReference>
<keyword evidence="9 18" id="KW-0547">Nucleotide-binding</keyword>
<evidence type="ECO:0000256" key="17">
    <source>
        <dbReference type="ARBA" id="ARBA00048679"/>
    </source>
</evidence>
<keyword evidence="12 20" id="KW-1133">Transmembrane helix</keyword>
<evidence type="ECO:0000256" key="13">
    <source>
        <dbReference type="ARBA" id="ARBA00023136"/>
    </source>
</evidence>
<comment type="subcellular location">
    <subcellularLocation>
        <location evidence="1">Cell membrane</location>
        <topology evidence="1">Single-pass type I membrane protein</topology>
    </subcellularLocation>
</comment>
<evidence type="ECO:0000256" key="10">
    <source>
        <dbReference type="ARBA" id="ARBA00022777"/>
    </source>
</evidence>
<sequence>MFQNQSHSFLLSLLLPLFFCFVKSNANDDAPSYAYCPKFNCNGVEVSYPFWRLDNYNATAPQYCGYPGFGINCSVSHSQPFPILHLPGDDFYVRNIDYETNSLTLVDIDVFDVPCPRARHNLTLEKLPLEYSDSDLKLTFYFNCTKSLPQAYPAECLIKSGGKASYFYVGEISEPEDLNWFRVCEEKVVATVTERGRFQNDDWIGGFGGAMGECFVLDWRSASECGKCEDSHGRCGFNNSTQNLLCFCKDGTVKFDHCKVFLQPTKSIIDEFSQMHAQSFPLPLLHSVITFIFFLITSSLSYGQENKQLTTCKSSYSCGNIQKISFPFWGGDRPQECGLPQFELECEANHNPVMKIDNHDFRVLDINEEKQTMRIARKDLEEDICPDRFGNTTLNDSLFRYGPDLRVFVMFYACPFNIPSEWKKFSFSCNINGNSSLGFYPDESFSSFWGPKYPNCEHKVMVPVVMKAFEQFKNEGSTKILELLKQGFDVVYKKSTECIVCEKSGGLCWSETNLTEPTCLCRDRTYSYYCGYGTDQGNKRDIRVKAAVGASATALTAFVACVIFFLYRRQKKSDAGSSLISSSILSYPSSITDPEKASHYFGIHVFDYNELQEATSNFDSKKELGEGGFGTVYKGKLRDGRVVAVKRLYENNYKRVEQFRNEVELLTRLHHRNLVTLYGCTSRHSRELLLVYEYIPNGTVADHLHGEHTKPGSLSWITRMSIAIETASALAYLHNSDVIHRDVKTNNILLDNNFCVKVADFGLSRLFPTDATHVSTAPQGTPGYVDPQYHECYQLTSKSDVYSFGVVLIELISSLPAVDISRHRYEINLSNMAINKIQSNALHELVDPSLGFDSNEKVKLMITAVAELAFQCLQNDRDLRPSMQEVLKSLLGIQSMDKTAGETDQKASPGDDSGLLKNNALSLSPDSVIAKWTSSSRSRTSNSSTG</sequence>
<evidence type="ECO:0000256" key="6">
    <source>
        <dbReference type="ARBA" id="ARBA00022679"/>
    </source>
</evidence>
<dbReference type="InterPro" id="IPR032872">
    <property type="entry name" value="WAK_assoc_C"/>
</dbReference>
<evidence type="ECO:0000256" key="16">
    <source>
        <dbReference type="ARBA" id="ARBA00047899"/>
    </source>
</evidence>
<dbReference type="Pfam" id="PF14380">
    <property type="entry name" value="WAK_assoc"/>
    <property type="match status" value="2"/>
</dbReference>
<evidence type="ECO:0000256" key="14">
    <source>
        <dbReference type="ARBA" id="ARBA00023170"/>
    </source>
</evidence>
<reference evidence="23" key="1">
    <citation type="submission" date="2016-11" db="EMBL/GenBank/DDBJ databases">
        <title>The genome of Nicotiana attenuata.</title>
        <authorList>
            <person name="Xu S."/>
            <person name="Brockmoeller T."/>
            <person name="Gaquerel E."/>
            <person name="Navarro A."/>
            <person name="Kuhl H."/>
            <person name="Gase K."/>
            <person name="Ling Z."/>
            <person name="Zhou W."/>
            <person name="Kreitzer C."/>
            <person name="Stanke M."/>
            <person name="Tang H."/>
            <person name="Lyons E."/>
            <person name="Pandey P."/>
            <person name="Pandey S.P."/>
            <person name="Timmermann B."/>
            <person name="Baldwin I.T."/>
        </authorList>
    </citation>
    <scope>NUCLEOTIDE SEQUENCE [LARGE SCALE GENOMIC DNA]</scope>
    <source>
        <strain evidence="23">UT</strain>
    </source>
</reference>
<dbReference type="PANTHER" id="PTHR46008:SF20">
    <property type="entry name" value="PROTEIN KINASE DOMAIN-CONTAINING PROTEIN"/>
    <property type="match status" value="1"/>
</dbReference>
<dbReference type="FunFam" id="1.10.510.10:FF:000161">
    <property type="entry name" value="Wall-associated receptor kinase-like 20"/>
    <property type="match status" value="1"/>
</dbReference>
<keyword evidence="10" id="KW-0418">Kinase</keyword>
<comment type="catalytic activity">
    <reaction evidence="16">
        <text>L-threonyl-[protein] + ATP = O-phospho-L-threonyl-[protein] + ADP + H(+)</text>
        <dbReference type="Rhea" id="RHEA:46608"/>
        <dbReference type="Rhea" id="RHEA-COMP:11060"/>
        <dbReference type="Rhea" id="RHEA-COMP:11605"/>
        <dbReference type="ChEBI" id="CHEBI:15378"/>
        <dbReference type="ChEBI" id="CHEBI:30013"/>
        <dbReference type="ChEBI" id="CHEBI:30616"/>
        <dbReference type="ChEBI" id="CHEBI:61977"/>
        <dbReference type="ChEBI" id="CHEBI:456216"/>
        <dbReference type="EC" id="2.7.11.1"/>
    </reaction>
</comment>
<dbReference type="EC" id="2.7.11.1" evidence="2"/>
<evidence type="ECO:0000259" key="22">
    <source>
        <dbReference type="PROSITE" id="PS50011"/>
    </source>
</evidence>
<evidence type="ECO:0000256" key="5">
    <source>
        <dbReference type="ARBA" id="ARBA00022553"/>
    </source>
</evidence>
<dbReference type="GO" id="GO:0030247">
    <property type="term" value="F:polysaccharide binding"/>
    <property type="evidence" value="ECO:0007669"/>
    <property type="project" value="InterPro"/>
</dbReference>
<evidence type="ECO:0000256" key="7">
    <source>
        <dbReference type="ARBA" id="ARBA00022692"/>
    </source>
</evidence>
<keyword evidence="6" id="KW-0808">Transferase</keyword>
<comment type="caution">
    <text evidence="23">The sequence shown here is derived from an EMBL/GenBank/DDBJ whole genome shotgun (WGS) entry which is preliminary data.</text>
</comment>
<dbReference type="PROSITE" id="PS50011">
    <property type="entry name" value="PROTEIN_KINASE_DOM"/>
    <property type="match status" value="1"/>
</dbReference>
<dbReference type="PROSITE" id="PS00108">
    <property type="entry name" value="PROTEIN_KINASE_ST"/>
    <property type="match status" value="1"/>
</dbReference>
<dbReference type="Pfam" id="PF13947">
    <property type="entry name" value="GUB_WAK_bind"/>
    <property type="match status" value="2"/>
</dbReference>
<evidence type="ECO:0000313" key="24">
    <source>
        <dbReference type="Proteomes" id="UP000187609"/>
    </source>
</evidence>
<evidence type="ECO:0000256" key="12">
    <source>
        <dbReference type="ARBA" id="ARBA00022989"/>
    </source>
</evidence>
<keyword evidence="15" id="KW-0325">Glycoprotein</keyword>
<evidence type="ECO:0000256" key="1">
    <source>
        <dbReference type="ARBA" id="ARBA00004251"/>
    </source>
</evidence>
<evidence type="ECO:0000256" key="20">
    <source>
        <dbReference type="SAM" id="Phobius"/>
    </source>
</evidence>
<dbReference type="Gene3D" id="1.10.510.10">
    <property type="entry name" value="Transferase(Phosphotransferase) domain 1"/>
    <property type="match status" value="1"/>
</dbReference>
<feature type="region of interest" description="Disordered" evidence="19">
    <location>
        <begin position="898"/>
        <end position="918"/>
    </location>
</feature>
<dbReference type="Gramene" id="OIT27959">
    <property type="protein sequence ID" value="OIT27959"/>
    <property type="gene ID" value="A4A49_30116"/>
</dbReference>
<comment type="catalytic activity">
    <reaction evidence="17">
        <text>L-seryl-[protein] + ATP = O-phospho-L-seryl-[protein] + ADP + H(+)</text>
        <dbReference type="Rhea" id="RHEA:17989"/>
        <dbReference type="Rhea" id="RHEA-COMP:9863"/>
        <dbReference type="Rhea" id="RHEA-COMP:11604"/>
        <dbReference type="ChEBI" id="CHEBI:15378"/>
        <dbReference type="ChEBI" id="CHEBI:29999"/>
        <dbReference type="ChEBI" id="CHEBI:30616"/>
        <dbReference type="ChEBI" id="CHEBI:83421"/>
        <dbReference type="ChEBI" id="CHEBI:456216"/>
        <dbReference type="EC" id="2.7.11.1"/>
    </reaction>
</comment>
<dbReference type="InterPro" id="IPR017441">
    <property type="entry name" value="Protein_kinase_ATP_BS"/>
</dbReference>
<dbReference type="InterPro" id="IPR008271">
    <property type="entry name" value="Ser/Thr_kinase_AS"/>
</dbReference>
<gene>
    <name evidence="23" type="ORF">A4A49_30116</name>
</gene>
<evidence type="ECO:0000256" key="11">
    <source>
        <dbReference type="ARBA" id="ARBA00022840"/>
    </source>
</evidence>
<name>A0A1J6L2H9_NICAT</name>
<keyword evidence="13 20" id="KW-0472">Membrane</keyword>
<dbReference type="GO" id="GO:0005886">
    <property type="term" value="C:plasma membrane"/>
    <property type="evidence" value="ECO:0007669"/>
    <property type="project" value="UniProtKB-SubCell"/>
</dbReference>
<evidence type="ECO:0000313" key="23">
    <source>
        <dbReference type="EMBL" id="OIT27959.1"/>
    </source>
</evidence>
<feature type="chain" id="PRO_5013176419" description="non-specific serine/threonine protein kinase" evidence="21">
    <location>
        <begin position="27"/>
        <end position="946"/>
    </location>
</feature>
<dbReference type="Gene3D" id="3.30.200.20">
    <property type="entry name" value="Phosphorylase Kinase, domain 1"/>
    <property type="match status" value="1"/>
</dbReference>
<feature type="signal peptide" evidence="21">
    <location>
        <begin position="1"/>
        <end position="26"/>
    </location>
</feature>
<evidence type="ECO:0000256" key="2">
    <source>
        <dbReference type="ARBA" id="ARBA00012513"/>
    </source>
</evidence>
<evidence type="ECO:0000256" key="4">
    <source>
        <dbReference type="ARBA" id="ARBA00022527"/>
    </source>
</evidence>
<accession>A0A1J6L2H9</accession>
<dbReference type="AlphaFoldDB" id="A0A1J6L2H9"/>
<dbReference type="EMBL" id="MJEQ01002217">
    <property type="protein sequence ID" value="OIT27959.1"/>
    <property type="molecule type" value="Genomic_DNA"/>
</dbReference>
<keyword evidence="7 20" id="KW-0812">Transmembrane</keyword>
<keyword evidence="3" id="KW-1003">Cell membrane</keyword>
<evidence type="ECO:0000256" key="15">
    <source>
        <dbReference type="ARBA" id="ARBA00023180"/>
    </source>
</evidence>
<evidence type="ECO:0000256" key="3">
    <source>
        <dbReference type="ARBA" id="ARBA00022475"/>
    </source>
</evidence>
<feature type="binding site" evidence="18">
    <location>
        <position position="646"/>
    </location>
    <ligand>
        <name>ATP</name>
        <dbReference type="ChEBI" id="CHEBI:30616"/>
    </ligand>
</feature>
<keyword evidence="24" id="KW-1185">Reference proteome</keyword>
<dbReference type="InterPro" id="IPR025287">
    <property type="entry name" value="WAK_GUB"/>
</dbReference>
<evidence type="ECO:0000256" key="9">
    <source>
        <dbReference type="ARBA" id="ARBA00022741"/>
    </source>
</evidence>
<organism evidence="23 24">
    <name type="scientific">Nicotiana attenuata</name>
    <name type="common">Coyote tobacco</name>
    <dbReference type="NCBI Taxonomy" id="49451"/>
    <lineage>
        <taxon>Eukaryota</taxon>
        <taxon>Viridiplantae</taxon>
        <taxon>Streptophyta</taxon>
        <taxon>Embryophyta</taxon>
        <taxon>Tracheophyta</taxon>
        <taxon>Spermatophyta</taxon>
        <taxon>Magnoliopsida</taxon>
        <taxon>eudicotyledons</taxon>
        <taxon>Gunneridae</taxon>
        <taxon>Pentapetalae</taxon>
        <taxon>asterids</taxon>
        <taxon>lamiids</taxon>
        <taxon>Solanales</taxon>
        <taxon>Solanaceae</taxon>
        <taxon>Nicotianoideae</taxon>
        <taxon>Nicotianeae</taxon>
        <taxon>Nicotiana</taxon>
    </lineage>
</organism>
<dbReference type="SUPFAM" id="SSF56112">
    <property type="entry name" value="Protein kinase-like (PK-like)"/>
    <property type="match status" value="1"/>
</dbReference>
<evidence type="ECO:0000256" key="19">
    <source>
        <dbReference type="SAM" id="MobiDB-lite"/>
    </source>
</evidence>